<dbReference type="AlphaFoldDB" id="A0A345HY47"/>
<dbReference type="SUPFAM" id="SSF51735">
    <property type="entry name" value="NAD(P)-binding Rossmann-fold domains"/>
    <property type="match status" value="1"/>
</dbReference>
<dbReference type="Gene3D" id="3.40.50.720">
    <property type="entry name" value="NAD(P)-binding Rossmann-like Domain"/>
    <property type="match status" value="1"/>
</dbReference>
<gene>
    <name evidence="5" type="ORF">DVK44_32295</name>
</gene>
<keyword evidence="1" id="KW-0596">Phosphopantetheine</keyword>
<dbReference type="EMBL" id="CP031194">
    <property type="protein sequence ID" value="AXG81621.1"/>
    <property type="molecule type" value="Genomic_DNA"/>
</dbReference>
<reference evidence="6" key="1">
    <citation type="submission" date="2018-07" db="EMBL/GenBank/DDBJ databases">
        <authorList>
            <person name="Zhao J."/>
        </authorList>
    </citation>
    <scope>NUCLEOTIDE SEQUENCE [LARGE SCALE GENOMIC DNA]</scope>
    <source>
        <strain evidence="6">GSSD-12</strain>
    </source>
</reference>
<dbReference type="InterPro" id="IPR050091">
    <property type="entry name" value="PKS_NRPS_Biosynth_Enz"/>
</dbReference>
<dbReference type="PANTHER" id="PTHR43775">
    <property type="entry name" value="FATTY ACID SYNTHASE"/>
    <property type="match status" value="1"/>
</dbReference>
<dbReference type="SMART" id="SM00822">
    <property type="entry name" value="PKS_KR"/>
    <property type="match status" value="1"/>
</dbReference>
<feature type="compositionally biased region" description="Low complexity" evidence="3">
    <location>
        <begin position="59"/>
        <end position="78"/>
    </location>
</feature>
<evidence type="ECO:0000313" key="6">
    <source>
        <dbReference type="Proteomes" id="UP000253868"/>
    </source>
</evidence>
<dbReference type="PANTHER" id="PTHR43775:SF37">
    <property type="entry name" value="SI:DKEY-61P9.11"/>
    <property type="match status" value="1"/>
</dbReference>
<feature type="region of interest" description="Disordered" evidence="3">
    <location>
        <begin position="1"/>
        <end position="86"/>
    </location>
</feature>
<evidence type="ECO:0000256" key="3">
    <source>
        <dbReference type="SAM" id="MobiDB-lite"/>
    </source>
</evidence>
<dbReference type="InterPro" id="IPR036291">
    <property type="entry name" value="NAD(P)-bd_dom_sf"/>
</dbReference>
<name>A0A345HY47_9ACTN</name>
<accession>A0A345HY47</accession>
<dbReference type="Proteomes" id="UP000253868">
    <property type="component" value="Chromosome"/>
</dbReference>
<evidence type="ECO:0000256" key="2">
    <source>
        <dbReference type="ARBA" id="ARBA00022553"/>
    </source>
</evidence>
<feature type="domain" description="Ketoreductase" evidence="4">
    <location>
        <begin position="268"/>
        <end position="496"/>
    </location>
</feature>
<dbReference type="GO" id="GO:0004312">
    <property type="term" value="F:fatty acid synthase activity"/>
    <property type="evidence" value="ECO:0007669"/>
    <property type="project" value="TreeGrafter"/>
</dbReference>
<keyword evidence="2" id="KW-0597">Phosphoprotein</keyword>
<dbReference type="KEGG" id="spad:DVK44_32295"/>
<dbReference type="InterPro" id="IPR057326">
    <property type="entry name" value="KR_dom"/>
</dbReference>
<evidence type="ECO:0000313" key="5">
    <source>
        <dbReference type="EMBL" id="AXG81621.1"/>
    </source>
</evidence>
<sequence length="566" mass="59783">MSTARREATLPHTADPDPDPSTDADSGARTDAGVGAPAGADVPDRPAAPDGPLLDRHVLLLAPAPGPDATTTADAGPPDLFPPGTVLLANTTDRMPGVEVLPADALPDDTSGAASDDPLEAAVAQIRPRHVRVLVDLYAEPPTPSEALLALHDALFRTAKACAAPGLRPESFVVVVLGGVDGARVPHACAGLFTGFVKSLAREWPDTAVLAVVHEARDLVTAEPDAARETVAGPFPPVVYYAGGTRLLWRAVADPGAPAGVAPAPGERCVVAAGGAHGIGAALLLALARRDRPRLHIIGSTPLDGDGYEGEESGEADVRPERKDFVRALTTGPERLTVREATMAYDRLGTARRIRANLAELRRLCGAHRVTYHVCDLRDRAAVEAVVRRVTDEEGTVDLLLHIAGTNRAASVGRKRPRDFRAVRDLKVRSYAHLKAAFGDRQPRLWCNFGSFVGFTGQTGETDYAAANDYLNTAALYHCAHGAREFTLGWTLWRDIGLGATPLMRALLAKSGRFTAMPTAEGVDHFLRELDLREPGPRETGHPAQPPPVTVLFGAAERAALGTAAP</sequence>
<keyword evidence="6" id="KW-1185">Reference proteome</keyword>
<dbReference type="RefSeq" id="WP_114664162.1">
    <property type="nucleotide sequence ID" value="NZ_CP031194.1"/>
</dbReference>
<dbReference type="GO" id="GO:0006633">
    <property type="term" value="P:fatty acid biosynthetic process"/>
    <property type="evidence" value="ECO:0007669"/>
    <property type="project" value="TreeGrafter"/>
</dbReference>
<evidence type="ECO:0000259" key="4">
    <source>
        <dbReference type="SMART" id="SM00822"/>
    </source>
</evidence>
<dbReference type="Pfam" id="PF08659">
    <property type="entry name" value="KR"/>
    <property type="match status" value="1"/>
</dbReference>
<dbReference type="OrthoDB" id="4490964at2"/>
<proteinExistence type="predicted"/>
<evidence type="ECO:0000256" key="1">
    <source>
        <dbReference type="ARBA" id="ARBA00022450"/>
    </source>
</evidence>
<organism evidence="5 6">
    <name type="scientific">Streptomyces paludis</name>
    <dbReference type="NCBI Taxonomy" id="2282738"/>
    <lineage>
        <taxon>Bacteria</taxon>
        <taxon>Bacillati</taxon>
        <taxon>Actinomycetota</taxon>
        <taxon>Actinomycetes</taxon>
        <taxon>Kitasatosporales</taxon>
        <taxon>Streptomycetaceae</taxon>
        <taxon>Streptomyces</taxon>
    </lineage>
</organism>
<dbReference type="InterPro" id="IPR013968">
    <property type="entry name" value="PKS_KR"/>
</dbReference>
<protein>
    <submittedName>
        <fullName evidence="5">SDR family NAD(P)-dependent oxidoreductase</fullName>
    </submittedName>
</protein>
<feature type="compositionally biased region" description="Low complexity" evidence="3">
    <location>
        <begin position="23"/>
        <end position="41"/>
    </location>
</feature>